<organism evidence="3 4">
    <name type="scientific">Cyclobacterium jeungdonense</name>
    <dbReference type="NCBI Taxonomy" id="708087"/>
    <lineage>
        <taxon>Bacteria</taxon>
        <taxon>Pseudomonadati</taxon>
        <taxon>Bacteroidota</taxon>
        <taxon>Cytophagia</taxon>
        <taxon>Cytophagales</taxon>
        <taxon>Cyclobacteriaceae</taxon>
        <taxon>Cyclobacterium</taxon>
    </lineage>
</organism>
<gene>
    <name evidence="3" type="primary">rffA</name>
    <name evidence="3" type="synonym">fcnA</name>
    <name evidence="3" type="synonym">wecE</name>
    <name evidence="3" type="ORF">QWZ15_08375</name>
</gene>
<proteinExistence type="inferred from homology"/>
<keyword evidence="3" id="KW-0032">Aminotransferase</keyword>
<protein>
    <submittedName>
        <fullName evidence="3">dTDP-4-amino-4,6-dideoxygalactose transaminase</fullName>
        <ecNumber evidence="3">2.6.1.59</ecNumber>
    </submittedName>
</protein>
<dbReference type="Proteomes" id="UP001236663">
    <property type="component" value="Unassembled WGS sequence"/>
</dbReference>
<dbReference type="EC" id="2.6.1.59" evidence="3"/>
<evidence type="ECO:0000256" key="2">
    <source>
        <dbReference type="RuleBase" id="RU004508"/>
    </source>
</evidence>
<reference evidence="4" key="1">
    <citation type="journal article" date="2019" name="Int. J. Syst. Evol. Microbiol.">
        <title>The Global Catalogue of Microorganisms (GCM) 10K type strain sequencing project: providing services to taxonomists for standard genome sequencing and annotation.</title>
        <authorList>
            <consortium name="The Broad Institute Genomics Platform"/>
            <consortium name="The Broad Institute Genome Sequencing Center for Infectious Disease"/>
            <person name="Wu L."/>
            <person name="Ma J."/>
        </authorList>
    </citation>
    <scope>NUCLEOTIDE SEQUENCE [LARGE SCALE GENOMIC DNA]</scope>
    <source>
        <strain evidence="4">CECT 7706</strain>
    </source>
</reference>
<comment type="similarity">
    <text evidence="1 2">Belongs to the DegT/DnrJ/EryC1 family.</text>
</comment>
<dbReference type="GO" id="GO:0019180">
    <property type="term" value="F:dTDP-4-amino-4,6-dideoxygalactose transaminase activity"/>
    <property type="evidence" value="ECO:0007669"/>
    <property type="project" value="UniProtKB-EC"/>
</dbReference>
<dbReference type="EMBL" id="JAUFQS010000007">
    <property type="protein sequence ID" value="MDN3687842.1"/>
    <property type="molecule type" value="Genomic_DNA"/>
</dbReference>
<dbReference type="SUPFAM" id="SSF53383">
    <property type="entry name" value="PLP-dependent transferases"/>
    <property type="match status" value="1"/>
</dbReference>
<dbReference type="Gene3D" id="3.40.640.10">
    <property type="entry name" value="Type I PLP-dependent aspartate aminotransferase-like (Major domain)"/>
    <property type="match status" value="1"/>
</dbReference>
<dbReference type="InterPro" id="IPR000653">
    <property type="entry name" value="DegT/StrS_aminotransferase"/>
</dbReference>
<accession>A0ABT8C639</accession>
<dbReference type="RefSeq" id="WP_163384288.1">
    <property type="nucleotide sequence ID" value="NZ_JAUFQS010000007.1"/>
</dbReference>
<sequence>MYPIPFNRPYVTGKEWEHIQAALAQGKLSSNGKYTQKCQHFFESRFGFKKTFLTHSCTQALEMAALLLNLGPEDEVILPSYSYVSTANAFALRGCRLVFADSRPDYPGIDEAKIENLISSRTRALVLVHYGGVACHMEPILDLCKKYGLFLIEDAAAALDGYYLAKDGDALPLGSMGDFATFSFHETKNISCGEGGLLVVNNPSFFKEADLVWNRGTNRSEFEMGHVLSYEWVRLGSAFAPSEITAAWLWSQLENLAIIQEKRAAVWNWYQANLKEILATFFGQKPVIPLYARQNYNTYYLVMEHIQDRDALIDFLKSRGILSVSHYRCLHQSPYFKNRYQGKPLLQAEKYQERLLRLPVFADLDVKSLENSLLS</sequence>
<keyword evidence="3" id="KW-0808">Transferase</keyword>
<dbReference type="InterPro" id="IPR015421">
    <property type="entry name" value="PyrdxlP-dep_Trfase_major"/>
</dbReference>
<dbReference type="InterPro" id="IPR015424">
    <property type="entry name" value="PyrdxlP-dep_Trfase"/>
</dbReference>
<comment type="caution">
    <text evidence="3">The sequence shown here is derived from an EMBL/GenBank/DDBJ whole genome shotgun (WGS) entry which is preliminary data.</text>
</comment>
<dbReference type="NCBIfam" id="NF008687">
    <property type="entry name" value="PRK11706.1"/>
    <property type="match status" value="1"/>
</dbReference>
<dbReference type="InterPro" id="IPR015422">
    <property type="entry name" value="PyrdxlP-dep_Trfase_small"/>
</dbReference>
<keyword evidence="2" id="KW-0663">Pyridoxal phosphate</keyword>
<evidence type="ECO:0000256" key="1">
    <source>
        <dbReference type="ARBA" id="ARBA00037999"/>
    </source>
</evidence>
<dbReference type="CDD" id="cd00616">
    <property type="entry name" value="AHBA_syn"/>
    <property type="match status" value="1"/>
</dbReference>
<dbReference type="PANTHER" id="PTHR30244:SF34">
    <property type="entry name" value="DTDP-4-AMINO-4,6-DIDEOXYGALACTOSE TRANSAMINASE"/>
    <property type="match status" value="1"/>
</dbReference>
<dbReference type="PIRSF" id="PIRSF000390">
    <property type="entry name" value="PLP_StrS"/>
    <property type="match status" value="1"/>
</dbReference>
<name>A0ABT8C639_9BACT</name>
<evidence type="ECO:0000313" key="3">
    <source>
        <dbReference type="EMBL" id="MDN3687842.1"/>
    </source>
</evidence>
<evidence type="ECO:0000313" key="4">
    <source>
        <dbReference type="Proteomes" id="UP001236663"/>
    </source>
</evidence>
<dbReference type="Gene3D" id="3.90.1150.10">
    <property type="entry name" value="Aspartate Aminotransferase, domain 1"/>
    <property type="match status" value="1"/>
</dbReference>
<dbReference type="PANTHER" id="PTHR30244">
    <property type="entry name" value="TRANSAMINASE"/>
    <property type="match status" value="1"/>
</dbReference>
<keyword evidence="4" id="KW-1185">Reference proteome</keyword>
<dbReference type="Pfam" id="PF01041">
    <property type="entry name" value="DegT_DnrJ_EryC1"/>
    <property type="match status" value="1"/>
</dbReference>